<evidence type="ECO:0000313" key="4">
    <source>
        <dbReference type="EMBL" id="MBT0770611.1"/>
    </source>
</evidence>
<keyword evidence="5" id="KW-1185">Reference proteome</keyword>
<feature type="domain" description="Capsule synthesis protein CapA" evidence="3">
    <location>
        <begin position="58"/>
        <end position="297"/>
    </location>
</feature>
<feature type="region of interest" description="Disordered" evidence="2">
    <location>
        <begin position="16"/>
        <end position="54"/>
    </location>
</feature>
<dbReference type="Proteomes" id="UP001197247">
    <property type="component" value="Unassembled WGS sequence"/>
</dbReference>
<evidence type="ECO:0000256" key="1">
    <source>
        <dbReference type="ARBA" id="ARBA00005662"/>
    </source>
</evidence>
<dbReference type="InterPro" id="IPR019079">
    <property type="entry name" value="Capsule_synth_CapA"/>
</dbReference>
<dbReference type="SUPFAM" id="SSF56300">
    <property type="entry name" value="Metallo-dependent phosphatases"/>
    <property type="match status" value="1"/>
</dbReference>
<dbReference type="EMBL" id="JAHBAY010000006">
    <property type="protein sequence ID" value="MBT0770611.1"/>
    <property type="molecule type" value="Genomic_DNA"/>
</dbReference>
<dbReference type="PANTHER" id="PTHR33393">
    <property type="entry name" value="POLYGLUTAMINE SYNTHESIS ACCESSORY PROTEIN RV0574C-RELATED"/>
    <property type="match status" value="1"/>
</dbReference>
<organism evidence="4 5">
    <name type="scientific">Kineosporia corallincola</name>
    <dbReference type="NCBI Taxonomy" id="2835133"/>
    <lineage>
        <taxon>Bacteria</taxon>
        <taxon>Bacillati</taxon>
        <taxon>Actinomycetota</taxon>
        <taxon>Actinomycetes</taxon>
        <taxon>Kineosporiales</taxon>
        <taxon>Kineosporiaceae</taxon>
        <taxon>Kineosporia</taxon>
    </lineage>
</organism>
<sequence length="357" mass="36431">MLGVAAVIVVAGCSPSPSDGSVEVQAAGDQASPVASPASSPAVTTPAPESTPKSGRVRIAFGGDVHFEGSSAGALDGDLGTAFGQLKSADLAIVNLETAITDRGTPGPKQYTFRAPAKALDVLKNSGVDVVTLANNHGMDYGQVGLLDTLAAGKSTGLPIIGAGKNLRAAFTPFTRTVKGVRIAVFGATDVLDSFAIGTWPATATRPGLASSKDQYEELLLDAVREAAADSDVVVVDLHWGTEQQACPSDRQQELAHALTEAGAQVVVGSHAHVLEPHVREGNTTIHYGLGNFVFYAHSAPGTDTGVYNVVVDKDGVVRTTWLPGRISGGRPQLLSGSAAKAASAQEDALASECGIG</sequence>
<dbReference type="InterPro" id="IPR052169">
    <property type="entry name" value="CW_Biosynth-Accessory"/>
</dbReference>
<evidence type="ECO:0000256" key="2">
    <source>
        <dbReference type="SAM" id="MobiDB-lite"/>
    </source>
</evidence>
<dbReference type="InterPro" id="IPR029052">
    <property type="entry name" value="Metallo-depent_PP-like"/>
</dbReference>
<reference evidence="4 5" key="1">
    <citation type="submission" date="2021-05" db="EMBL/GenBank/DDBJ databases">
        <title>Kineosporia and Streptomyces sp. nov. two new marine actinobacteria isolated from Coral.</title>
        <authorList>
            <person name="Buangrab K."/>
            <person name="Sutthacheep M."/>
            <person name="Yeemin T."/>
            <person name="Harunari E."/>
            <person name="Igarashi Y."/>
            <person name="Kanchanasin P."/>
            <person name="Tanasupawat S."/>
            <person name="Phongsopitanun W."/>
        </authorList>
    </citation>
    <scope>NUCLEOTIDE SEQUENCE [LARGE SCALE GENOMIC DNA]</scope>
    <source>
        <strain evidence="4 5">J2-2</strain>
    </source>
</reference>
<name>A0ABS5THP3_9ACTN</name>
<proteinExistence type="inferred from homology"/>
<dbReference type="SMART" id="SM00854">
    <property type="entry name" value="PGA_cap"/>
    <property type="match status" value="1"/>
</dbReference>
<dbReference type="Gene3D" id="3.60.21.10">
    <property type="match status" value="1"/>
</dbReference>
<dbReference type="Pfam" id="PF09587">
    <property type="entry name" value="PGA_cap"/>
    <property type="match status" value="1"/>
</dbReference>
<comment type="caution">
    <text evidence="4">The sequence shown here is derived from an EMBL/GenBank/DDBJ whole genome shotgun (WGS) entry which is preliminary data.</text>
</comment>
<dbReference type="RefSeq" id="WP_214156896.1">
    <property type="nucleotide sequence ID" value="NZ_JAHBAY010000006.1"/>
</dbReference>
<comment type="similarity">
    <text evidence="1">Belongs to the CapA family.</text>
</comment>
<dbReference type="PANTHER" id="PTHR33393:SF13">
    <property type="entry name" value="PGA BIOSYNTHESIS PROTEIN CAPA"/>
    <property type="match status" value="1"/>
</dbReference>
<gene>
    <name evidence="4" type="ORF">KIH74_16835</name>
</gene>
<dbReference type="CDD" id="cd07381">
    <property type="entry name" value="MPP_CapA"/>
    <property type="match status" value="1"/>
</dbReference>
<accession>A0ABS5THP3</accession>
<evidence type="ECO:0000259" key="3">
    <source>
        <dbReference type="SMART" id="SM00854"/>
    </source>
</evidence>
<feature type="compositionally biased region" description="Low complexity" evidence="2">
    <location>
        <begin position="31"/>
        <end position="52"/>
    </location>
</feature>
<protein>
    <submittedName>
        <fullName evidence="4">CapA family protein</fullName>
    </submittedName>
</protein>
<evidence type="ECO:0000313" key="5">
    <source>
        <dbReference type="Proteomes" id="UP001197247"/>
    </source>
</evidence>